<evidence type="ECO:0000313" key="4">
    <source>
        <dbReference type="EMBL" id="KAK7358962.1"/>
    </source>
</evidence>
<dbReference type="PANTHER" id="PTHR31234">
    <property type="entry name" value="LATE EMBRYOGENESIS ABUNDANT (LEA) HYDROXYPROLINE-RICH GLYCOPROTEIN FAMILY"/>
    <property type="match status" value="1"/>
</dbReference>
<dbReference type="PANTHER" id="PTHR31234:SF2">
    <property type="entry name" value="OS05G0199100 PROTEIN"/>
    <property type="match status" value="1"/>
</dbReference>
<dbReference type="InterPro" id="IPR044839">
    <property type="entry name" value="NDR1-like"/>
</dbReference>
<evidence type="ECO:0000256" key="2">
    <source>
        <dbReference type="ARBA" id="ARBA00023136"/>
    </source>
</evidence>
<gene>
    <name evidence="4" type="ORF">VNO77_00905</name>
</gene>
<comment type="caution">
    <text evidence="4">The sequence shown here is derived from an EMBL/GenBank/DDBJ whole genome shotgun (WGS) entry which is preliminary data.</text>
</comment>
<keyword evidence="2 3" id="KW-0472">Membrane</keyword>
<evidence type="ECO:0000313" key="5">
    <source>
        <dbReference type="Proteomes" id="UP001367508"/>
    </source>
</evidence>
<evidence type="ECO:0000256" key="3">
    <source>
        <dbReference type="SAM" id="Phobius"/>
    </source>
</evidence>
<dbReference type="EMBL" id="JAYMYQ010000001">
    <property type="protein sequence ID" value="KAK7358962.1"/>
    <property type="molecule type" value="Genomic_DNA"/>
</dbReference>
<organism evidence="4 5">
    <name type="scientific">Canavalia gladiata</name>
    <name type="common">Sword bean</name>
    <name type="synonym">Dolichos gladiatus</name>
    <dbReference type="NCBI Taxonomy" id="3824"/>
    <lineage>
        <taxon>Eukaryota</taxon>
        <taxon>Viridiplantae</taxon>
        <taxon>Streptophyta</taxon>
        <taxon>Embryophyta</taxon>
        <taxon>Tracheophyta</taxon>
        <taxon>Spermatophyta</taxon>
        <taxon>Magnoliopsida</taxon>
        <taxon>eudicotyledons</taxon>
        <taxon>Gunneridae</taxon>
        <taxon>Pentapetalae</taxon>
        <taxon>rosids</taxon>
        <taxon>fabids</taxon>
        <taxon>Fabales</taxon>
        <taxon>Fabaceae</taxon>
        <taxon>Papilionoideae</taxon>
        <taxon>50 kb inversion clade</taxon>
        <taxon>NPAAA clade</taxon>
        <taxon>indigoferoid/millettioid clade</taxon>
        <taxon>Phaseoleae</taxon>
        <taxon>Canavalia</taxon>
    </lineage>
</organism>
<dbReference type="Proteomes" id="UP001367508">
    <property type="component" value="Unassembled WGS sequence"/>
</dbReference>
<evidence type="ECO:0000256" key="1">
    <source>
        <dbReference type="ARBA" id="ARBA00004370"/>
    </source>
</evidence>
<sequence>MPMEEGQGSQNRMELEINRAVRTPPLAPPPGRPQHEMYIVQFPKDQVYRVPPRENALIVENHRNPATAKKKRICCCCCGPRLLLTLALVIISIIAILAMTLAILYFIFNPTGPTFAVTEFAVKNSNSPSKYDVSLRAKNPNQRLGIEYENGDVWLEVPETKVIARGKFPKLEQLNYESSQVNLELSGPNKLLPKGMGGDHKTNTTVALKLEMKLGVRVTTAGLKTWIMKAGVMCNFKVTSFGNDTRVLSQQCDTNFSQN</sequence>
<accession>A0AAN9MQY7</accession>
<keyword evidence="3" id="KW-1133">Transmembrane helix</keyword>
<name>A0AAN9MQY7_CANGL</name>
<comment type="subcellular location">
    <subcellularLocation>
        <location evidence="1">Membrane</location>
    </subcellularLocation>
</comment>
<evidence type="ECO:0008006" key="6">
    <source>
        <dbReference type="Google" id="ProtNLM"/>
    </source>
</evidence>
<dbReference type="GO" id="GO:0098542">
    <property type="term" value="P:defense response to other organism"/>
    <property type="evidence" value="ECO:0007669"/>
    <property type="project" value="InterPro"/>
</dbReference>
<feature type="transmembrane region" description="Helical" evidence="3">
    <location>
        <begin position="82"/>
        <end position="108"/>
    </location>
</feature>
<reference evidence="4 5" key="1">
    <citation type="submission" date="2024-01" db="EMBL/GenBank/DDBJ databases">
        <title>The genomes of 5 underutilized Papilionoideae crops provide insights into root nodulation and disease resistanc.</title>
        <authorList>
            <person name="Jiang F."/>
        </authorList>
    </citation>
    <scope>NUCLEOTIDE SEQUENCE [LARGE SCALE GENOMIC DNA]</scope>
    <source>
        <strain evidence="4">LVBAO_FW01</strain>
        <tissue evidence="4">Leaves</tissue>
    </source>
</reference>
<keyword evidence="5" id="KW-1185">Reference proteome</keyword>
<dbReference type="AlphaFoldDB" id="A0AAN9MQY7"/>
<proteinExistence type="predicted"/>
<keyword evidence="3" id="KW-0812">Transmembrane</keyword>
<dbReference type="GO" id="GO:0005886">
    <property type="term" value="C:plasma membrane"/>
    <property type="evidence" value="ECO:0007669"/>
    <property type="project" value="TreeGrafter"/>
</dbReference>
<protein>
    <recommendedName>
        <fullName evidence="6">Late embryogenesis abundant protein LEA-2 subgroup domain-containing protein</fullName>
    </recommendedName>
</protein>